<accession>A0A0F9CU71</accession>
<evidence type="ECO:0000313" key="2">
    <source>
        <dbReference type="EMBL" id="KKL52923.1"/>
    </source>
</evidence>
<feature type="transmembrane region" description="Helical" evidence="1">
    <location>
        <begin position="38"/>
        <end position="55"/>
    </location>
</feature>
<comment type="caution">
    <text evidence="2">The sequence shown here is derived from an EMBL/GenBank/DDBJ whole genome shotgun (WGS) entry which is preliminary data.</text>
</comment>
<keyword evidence="1" id="KW-1133">Transmembrane helix</keyword>
<sequence length="62" mass="6488">PPGPGEGPGLECDEGFVAELINGEWVCVPEEFGERKSNLPLILGGAALAGVLLLTRGKKETR</sequence>
<keyword evidence="1" id="KW-0812">Transmembrane</keyword>
<dbReference type="AlphaFoldDB" id="A0A0F9CU71"/>
<feature type="non-terminal residue" evidence="2">
    <location>
        <position position="1"/>
    </location>
</feature>
<protein>
    <submittedName>
        <fullName evidence="2">Uncharacterized protein</fullName>
    </submittedName>
</protein>
<proteinExistence type="predicted"/>
<keyword evidence="1" id="KW-0472">Membrane</keyword>
<reference evidence="2" key="1">
    <citation type="journal article" date="2015" name="Nature">
        <title>Complex archaea that bridge the gap between prokaryotes and eukaryotes.</title>
        <authorList>
            <person name="Spang A."/>
            <person name="Saw J.H."/>
            <person name="Jorgensen S.L."/>
            <person name="Zaremba-Niedzwiedzka K."/>
            <person name="Martijn J."/>
            <person name="Lind A.E."/>
            <person name="van Eijk R."/>
            <person name="Schleper C."/>
            <person name="Guy L."/>
            <person name="Ettema T.J."/>
        </authorList>
    </citation>
    <scope>NUCLEOTIDE SEQUENCE</scope>
</reference>
<evidence type="ECO:0000256" key="1">
    <source>
        <dbReference type="SAM" id="Phobius"/>
    </source>
</evidence>
<dbReference type="EMBL" id="LAZR01031719">
    <property type="protein sequence ID" value="KKL52923.1"/>
    <property type="molecule type" value="Genomic_DNA"/>
</dbReference>
<name>A0A0F9CU71_9ZZZZ</name>
<organism evidence="2">
    <name type="scientific">marine sediment metagenome</name>
    <dbReference type="NCBI Taxonomy" id="412755"/>
    <lineage>
        <taxon>unclassified sequences</taxon>
        <taxon>metagenomes</taxon>
        <taxon>ecological metagenomes</taxon>
    </lineage>
</organism>
<gene>
    <name evidence="2" type="ORF">LCGC14_2280640</name>
</gene>
<dbReference type="NCBIfam" id="TIGR01167">
    <property type="entry name" value="LPXTG_anchor"/>
    <property type="match status" value="1"/>
</dbReference>